<dbReference type="SUPFAM" id="SSF48726">
    <property type="entry name" value="Immunoglobulin"/>
    <property type="match status" value="4"/>
</dbReference>
<evidence type="ECO:0000313" key="9">
    <source>
        <dbReference type="EMBL" id="ESO13126.1"/>
    </source>
</evidence>
<feature type="domain" description="Ig-like" evidence="8">
    <location>
        <begin position="416"/>
        <end position="511"/>
    </location>
</feature>
<evidence type="ECO:0000256" key="7">
    <source>
        <dbReference type="SAM" id="Phobius"/>
    </source>
</evidence>
<dbReference type="HOGENOM" id="CLU_399728_0_0_1"/>
<dbReference type="KEGG" id="hro:HELRODRAFT_188121"/>
<feature type="compositionally biased region" description="Polar residues" evidence="6">
    <location>
        <begin position="585"/>
        <end position="610"/>
    </location>
</feature>
<keyword evidence="2 7" id="KW-0812">Transmembrane</keyword>
<dbReference type="InterPro" id="IPR013783">
    <property type="entry name" value="Ig-like_fold"/>
</dbReference>
<dbReference type="InterPro" id="IPR003599">
    <property type="entry name" value="Ig_sub"/>
</dbReference>
<dbReference type="GeneID" id="20210785"/>
<keyword evidence="3 7" id="KW-1133">Transmembrane helix</keyword>
<dbReference type="RefSeq" id="XP_009009846.1">
    <property type="nucleotide sequence ID" value="XM_009011598.1"/>
</dbReference>
<feature type="domain" description="Ig-like" evidence="8">
    <location>
        <begin position="304"/>
        <end position="405"/>
    </location>
</feature>
<dbReference type="OrthoDB" id="6244967at2759"/>
<sequence length="689" mass="77413">MKERMNEFLHSGPIQPPIIKSRHPAFDYANDMKEKADTCVAIGTPPIHYYWESEKSGQKIPGPTLNFSKHFSRSEEGNYYCVATNAFGVAQSNVTKYIFQKASCSSSSVPNNIFLLEGFSYQLPCGVECIPEGTCEIQWKWLSGYIPFTPRTDMRFDPFSGTMHINYVDSSIRDLLSGKTLICSGKAGVTTVECASHTFTYSSDHRPKTTPTELKFNTEPNLLALLGDSITLDCFFVTRDRCTVAWEMKSSDGDWRPVKFSEAFFNSPDSLTISSVKFSHAGQYRCKCGEEGVHEKNLTVRARPYFKSVDDMPVSKQYVEGDDAVINCRPLGVPEPTVEWFFDSTPYKKYIETHPKVWLSDDGRQLNYRQLCRSRCTNKPKGDNIVITCVVSNVHATYRYSAAISVYDRTVITKAPENRSVSVTNKYTTSVVFDCAAQNDIYTNITYYWFFRPANQDFFHLLNSTDYAVSNGRVHSDQLEIRVMNSTDWPAHAGDYKCKATNNITFDEKVATLLVNESSPTAGPSKKADAFSWIIILAVCAIILVLILCIIVVWCCYYNRGAEYKVDKKERKSGNKPEEELERTAFQNYQRPSTNPLKSSRMSLDTSMQMDSDDEGSLNDYGDIDHPGKFGEDGSFIGQYNTSTRNNNTHNVSGTASGQPYTGTVGRGGTNAGYPYGTNGYGQNNFPRI</sequence>
<evidence type="ECO:0000256" key="1">
    <source>
        <dbReference type="ARBA" id="ARBA00004167"/>
    </source>
</evidence>
<dbReference type="OMA" id="GENEMAN"/>
<reference evidence="11" key="1">
    <citation type="submission" date="2012-12" db="EMBL/GenBank/DDBJ databases">
        <authorList>
            <person name="Hellsten U."/>
            <person name="Grimwood J."/>
            <person name="Chapman J.A."/>
            <person name="Shapiro H."/>
            <person name="Aerts A."/>
            <person name="Otillar R.P."/>
            <person name="Terry A.Y."/>
            <person name="Boore J.L."/>
            <person name="Simakov O."/>
            <person name="Marletaz F."/>
            <person name="Cho S.-J."/>
            <person name="Edsinger-Gonzales E."/>
            <person name="Havlak P."/>
            <person name="Kuo D.-H."/>
            <person name="Larsson T."/>
            <person name="Lv J."/>
            <person name="Arendt D."/>
            <person name="Savage R."/>
            <person name="Osoegawa K."/>
            <person name="de Jong P."/>
            <person name="Lindberg D.R."/>
            <person name="Seaver E.C."/>
            <person name="Weisblat D.A."/>
            <person name="Putnam N.H."/>
            <person name="Grigoriev I.V."/>
            <person name="Rokhsar D.S."/>
        </authorList>
    </citation>
    <scope>NUCLEOTIDE SEQUENCE</scope>
</reference>
<evidence type="ECO:0000313" key="10">
    <source>
        <dbReference type="EnsemblMetazoa" id="HelroP188121"/>
    </source>
</evidence>
<reference evidence="10" key="3">
    <citation type="submission" date="2015-06" db="UniProtKB">
        <authorList>
            <consortium name="EnsemblMetazoa"/>
        </authorList>
    </citation>
    <scope>IDENTIFICATION</scope>
</reference>
<feature type="transmembrane region" description="Helical" evidence="7">
    <location>
        <begin position="530"/>
        <end position="558"/>
    </location>
</feature>
<dbReference type="CTD" id="20210785"/>
<dbReference type="InterPro" id="IPR007110">
    <property type="entry name" value="Ig-like_dom"/>
</dbReference>
<keyword evidence="5" id="KW-0393">Immunoglobulin domain</keyword>
<evidence type="ECO:0000256" key="2">
    <source>
        <dbReference type="ARBA" id="ARBA00022692"/>
    </source>
</evidence>
<dbReference type="InterPro" id="IPR026966">
    <property type="entry name" value="Neurofascin/L1/NrCAM_C"/>
</dbReference>
<evidence type="ECO:0000256" key="3">
    <source>
        <dbReference type="ARBA" id="ARBA00022989"/>
    </source>
</evidence>
<feature type="domain" description="Ig-like" evidence="8">
    <location>
        <begin position="207"/>
        <end position="299"/>
    </location>
</feature>
<dbReference type="Pfam" id="PF13882">
    <property type="entry name" value="Bravo_FIGEY"/>
    <property type="match status" value="1"/>
</dbReference>
<evidence type="ECO:0000313" key="11">
    <source>
        <dbReference type="Proteomes" id="UP000015101"/>
    </source>
</evidence>
<name>T1FPN8_HELRO</name>
<comment type="subcellular location">
    <subcellularLocation>
        <location evidence="1">Membrane</location>
        <topology evidence="1">Single-pass membrane protein</topology>
    </subcellularLocation>
</comment>
<dbReference type="PANTHER" id="PTHR10075">
    <property type="entry name" value="BASIGIN RELATED"/>
    <property type="match status" value="1"/>
</dbReference>
<evidence type="ECO:0000259" key="8">
    <source>
        <dbReference type="PROSITE" id="PS50835"/>
    </source>
</evidence>
<dbReference type="EMBL" id="AMQM01000329">
    <property type="status" value="NOT_ANNOTATED_CDS"/>
    <property type="molecule type" value="Genomic_DNA"/>
</dbReference>
<dbReference type="SMART" id="SM00409">
    <property type="entry name" value="IG"/>
    <property type="match status" value="2"/>
</dbReference>
<keyword evidence="11" id="KW-1185">Reference proteome</keyword>
<protein>
    <recommendedName>
        <fullName evidence="8">Ig-like domain-containing protein</fullName>
    </recommendedName>
</protein>
<dbReference type="GO" id="GO:0016020">
    <property type="term" value="C:membrane"/>
    <property type="evidence" value="ECO:0007669"/>
    <property type="project" value="UniProtKB-SubCell"/>
</dbReference>
<feature type="compositionally biased region" description="Basic and acidic residues" evidence="6">
    <location>
        <begin position="567"/>
        <end position="578"/>
    </location>
</feature>
<dbReference type="InterPro" id="IPR036179">
    <property type="entry name" value="Ig-like_dom_sf"/>
</dbReference>
<proteinExistence type="predicted"/>
<dbReference type="PANTHER" id="PTHR10075:SF14">
    <property type="entry name" value="CELL ADHESION MOLECULE DSCAM2-RELATED"/>
    <property type="match status" value="1"/>
</dbReference>
<dbReference type="Proteomes" id="UP000015101">
    <property type="component" value="Unassembled WGS sequence"/>
</dbReference>
<feature type="domain" description="Ig-like" evidence="8">
    <location>
        <begin position="16"/>
        <end position="95"/>
    </location>
</feature>
<keyword evidence="4 7" id="KW-0472">Membrane</keyword>
<organism evidence="10 11">
    <name type="scientific">Helobdella robusta</name>
    <name type="common">Californian leech</name>
    <dbReference type="NCBI Taxonomy" id="6412"/>
    <lineage>
        <taxon>Eukaryota</taxon>
        <taxon>Metazoa</taxon>
        <taxon>Spiralia</taxon>
        <taxon>Lophotrochozoa</taxon>
        <taxon>Annelida</taxon>
        <taxon>Clitellata</taxon>
        <taxon>Hirudinea</taxon>
        <taxon>Rhynchobdellida</taxon>
        <taxon>Glossiphoniidae</taxon>
        <taxon>Helobdella</taxon>
    </lineage>
</organism>
<dbReference type="InParanoid" id="T1FPN8"/>
<dbReference type="EnsemblMetazoa" id="HelroT188121">
    <property type="protein sequence ID" value="HelroP188121"/>
    <property type="gene ID" value="HelroG188121"/>
</dbReference>
<reference evidence="9 11" key="2">
    <citation type="journal article" date="2013" name="Nature">
        <title>Insights into bilaterian evolution from three spiralian genomes.</title>
        <authorList>
            <person name="Simakov O."/>
            <person name="Marletaz F."/>
            <person name="Cho S.J."/>
            <person name="Edsinger-Gonzales E."/>
            <person name="Havlak P."/>
            <person name="Hellsten U."/>
            <person name="Kuo D.H."/>
            <person name="Larsson T."/>
            <person name="Lv J."/>
            <person name="Arendt D."/>
            <person name="Savage R."/>
            <person name="Osoegawa K."/>
            <person name="de Jong P."/>
            <person name="Grimwood J."/>
            <person name="Chapman J.A."/>
            <person name="Shapiro H."/>
            <person name="Aerts A."/>
            <person name="Otillar R.P."/>
            <person name="Terry A.Y."/>
            <person name="Boore J.L."/>
            <person name="Grigoriev I.V."/>
            <person name="Lindberg D.R."/>
            <person name="Seaver E.C."/>
            <person name="Weisblat D.A."/>
            <person name="Putnam N.H."/>
            <person name="Rokhsar D.S."/>
        </authorList>
    </citation>
    <scope>NUCLEOTIDE SEQUENCE</scope>
</reference>
<dbReference type="EMBL" id="KB095811">
    <property type="protein sequence ID" value="ESO13126.1"/>
    <property type="molecule type" value="Genomic_DNA"/>
</dbReference>
<feature type="region of interest" description="Disordered" evidence="6">
    <location>
        <begin position="567"/>
        <end position="616"/>
    </location>
</feature>
<dbReference type="AlphaFoldDB" id="T1FPN8"/>
<evidence type="ECO:0000256" key="6">
    <source>
        <dbReference type="SAM" id="MobiDB-lite"/>
    </source>
</evidence>
<evidence type="ECO:0000256" key="5">
    <source>
        <dbReference type="ARBA" id="ARBA00023319"/>
    </source>
</evidence>
<accession>T1FPN8</accession>
<dbReference type="PROSITE" id="PS50835">
    <property type="entry name" value="IG_LIKE"/>
    <property type="match status" value="4"/>
</dbReference>
<dbReference type="eggNOG" id="KOG4475">
    <property type="taxonomic scope" value="Eukaryota"/>
</dbReference>
<gene>
    <name evidence="10" type="primary">20210785</name>
    <name evidence="9" type="ORF">HELRODRAFT_188121</name>
</gene>
<evidence type="ECO:0000256" key="4">
    <source>
        <dbReference type="ARBA" id="ARBA00023136"/>
    </source>
</evidence>
<dbReference type="STRING" id="6412.T1FPN8"/>
<dbReference type="Gene3D" id="2.60.40.10">
    <property type="entry name" value="Immunoglobulins"/>
    <property type="match status" value="4"/>
</dbReference>